<organism evidence="2 3">
    <name type="scientific">Mycolicibacterium murale</name>
    <dbReference type="NCBI Taxonomy" id="182220"/>
    <lineage>
        <taxon>Bacteria</taxon>
        <taxon>Bacillati</taxon>
        <taxon>Actinomycetota</taxon>
        <taxon>Actinomycetes</taxon>
        <taxon>Mycobacteriales</taxon>
        <taxon>Mycobacteriaceae</taxon>
        <taxon>Mycolicibacterium</taxon>
    </lineage>
</organism>
<name>A0A7I9WFL0_9MYCO</name>
<reference evidence="2 3" key="1">
    <citation type="journal article" date="2019" name="Emerg. Microbes Infect.">
        <title>Comprehensive subspecies identification of 175 nontuberculous mycobacteria species based on 7547 genomic profiles.</title>
        <authorList>
            <person name="Matsumoto Y."/>
            <person name="Kinjo T."/>
            <person name="Motooka D."/>
            <person name="Nabeya D."/>
            <person name="Jung N."/>
            <person name="Uechi K."/>
            <person name="Horii T."/>
            <person name="Iida T."/>
            <person name="Fujita J."/>
            <person name="Nakamura S."/>
        </authorList>
    </citation>
    <scope>NUCLEOTIDE SEQUENCE [LARGE SCALE GENOMIC DNA]</scope>
    <source>
        <strain evidence="2 3">JCM 13392</strain>
    </source>
</reference>
<dbReference type="InterPro" id="IPR036663">
    <property type="entry name" value="Fumarylacetoacetase_C_sf"/>
</dbReference>
<sequence length="319" mass="33942">MRWATFQISSITTPLVGLLRDGALYALPPPETLIDVIADGDAGQAAAAQRAIRAPFHVAELGDAELLAPIPRPPSVRDFMAFENHYVTSMAALGVPTHPLYYQQPVFYFSNPAAIQGPTEDVRMAPGSTAFDYELEVAAVIGRPGSNISPAEAQDHIAGYTILSDWSARDVQEAEMSFQIGPAKGKDTATSLGPYLVSKDELAPYATERGFDLAMTASVNGVLYSSGNWSSLYWSFADLIAYASRGTTLVPGDVVGAGTVGTGCIIELSRVHGAERYPYLVENDVVELTIAELGSITATVTAAQELIPLSRTTGRADGR</sequence>
<dbReference type="EMBL" id="BLKT01000003">
    <property type="protein sequence ID" value="GFG56535.1"/>
    <property type="molecule type" value="Genomic_DNA"/>
</dbReference>
<protein>
    <recommendedName>
        <fullName evidence="1">Fumarylacetoacetase-like C-terminal domain-containing protein</fullName>
    </recommendedName>
</protein>
<accession>A0A7I9WFL0</accession>
<evidence type="ECO:0000259" key="1">
    <source>
        <dbReference type="Pfam" id="PF01557"/>
    </source>
</evidence>
<dbReference type="SUPFAM" id="SSF56529">
    <property type="entry name" value="FAH"/>
    <property type="match status" value="1"/>
</dbReference>
<keyword evidence="3" id="KW-1185">Reference proteome</keyword>
<dbReference type="PANTHER" id="PTHR43211:SF1">
    <property type="entry name" value="BLL6422 PROTEIN"/>
    <property type="match status" value="1"/>
</dbReference>
<evidence type="ECO:0000313" key="3">
    <source>
        <dbReference type="Proteomes" id="UP000465241"/>
    </source>
</evidence>
<dbReference type="GO" id="GO:0003824">
    <property type="term" value="F:catalytic activity"/>
    <property type="evidence" value="ECO:0007669"/>
    <property type="project" value="InterPro"/>
</dbReference>
<evidence type="ECO:0000313" key="2">
    <source>
        <dbReference type="EMBL" id="GFG56535.1"/>
    </source>
</evidence>
<dbReference type="InterPro" id="IPR011234">
    <property type="entry name" value="Fumarylacetoacetase-like_C"/>
</dbReference>
<dbReference type="Gene3D" id="3.90.850.10">
    <property type="entry name" value="Fumarylacetoacetase-like, C-terminal domain"/>
    <property type="match status" value="1"/>
</dbReference>
<dbReference type="Pfam" id="PF01557">
    <property type="entry name" value="FAA_hydrolase"/>
    <property type="match status" value="1"/>
</dbReference>
<comment type="caution">
    <text evidence="2">The sequence shown here is derived from an EMBL/GenBank/DDBJ whole genome shotgun (WGS) entry which is preliminary data.</text>
</comment>
<dbReference type="AlphaFoldDB" id="A0A7I9WFL0"/>
<feature type="domain" description="Fumarylacetoacetase-like C-terminal" evidence="1">
    <location>
        <begin position="101"/>
        <end position="300"/>
    </location>
</feature>
<proteinExistence type="predicted"/>
<gene>
    <name evidence="2" type="ORF">MMUR_06710</name>
</gene>
<dbReference type="Proteomes" id="UP000465241">
    <property type="component" value="Unassembled WGS sequence"/>
</dbReference>
<dbReference type="PANTHER" id="PTHR43211">
    <property type="entry name" value="FUMARYLACETOACETATE HYDROLASE"/>
    <property type="match status" value="1"/>
</dbReference>